<organism evidence="1 2">
    <name type="scientific">Novosphingobium panipatense</name>
    <dbReference type="NCBI Taxonomy" id="428991"/>
    <lineage>
        <taxon>Bacteria</taxon>
        <taxon>Pseudomonadati</taxon>
        <taxon>Pseudomonadota</taxon>
        <taxon>Alphaproteobacteria</taxon>
        <taxon>Sphingomonadales</taxon>
        <taxon>Sphingomonadaceae</taxon>
        <taxon>Novosphingobium</taxon>
    </lineage>
</organism>
<dbReference type="InterPro" id="IPR032676">
    <property type="entry name" value="YkuD_2"/>
</dbReference>
<dbReference type="PANTHER" id="PTHR38477:SF1">
    <property type="entry name" value="MUREIN L,D-TRANSPEPTIDASE CATALYTIC DOMAIN FAMILY PROTEIN"/>
    <property type="match status" value="1"/>
</dbReference>
<evidence type="ECO:0000313" key="1">
    <source>
        <dbReference type="EMBL" id="SMP70263.1"/>
    </source>
</evidence>
<dbReference type="EMBL" id="FXUI01000005">
    <property type="protein sequence ID" value="SMP70263.1"/>
    <property type="molecule type" value="Genomic_DNA"/>
</dbReference>
<dbReference type="Proteomes" id="UP001157910">
    <property type="component" value="Unassembled WGS sequence"/>
</dbReference>
<gene>
    <name evidence="1" type="ORF">SAMN06296065_105283</name>
</gene>
<dbReference type="RefSeq" id="WP_413020106.1">
    <property type="nucleotide sequence ID" value="NZ_JBFOKU010000001.1"/>
</dbReference>
<dbReference type="Pfam" id="PF13645">
    <property type="entry name" value="YkuD_2"/>
    <property type="match status" value="1"/>
</dbReference>
<protein>
    <submittedName>
        <fullName evidence="1">L,D-transpeptidase catalytic domain</fullName>
    </submittedName>
</protein>
<reference evidence="1 2" key="1">
    <citation type="submission" date="2017-05" db="EMBL/GenBank/DDBJ databases">
        <authorList>
            <person name="Varghese N."/>
            <person name="Submissions S."/>
        </authorList>
    </citation>
    <scope>NUCLEOTIDE SEQUENCE [LARGE SCALE GENOMIC DNA]</scope>
    <source>
        <strain evidence="1 2">SM16</strain>
    </source>
</reference>
<comment type="caution">
    <text evidence="1">The sequence shown here is derived from an EMBL/GenBank/DDBJ whole genome shotgun (WGS) entry which is preliminary data.</text>
</comment>
<dbReference type="PANTHER" id="PTHR38477">
    <property type="entry name" value="HYPOTHETICAL EXPORTED PROTEIN"/>
    <property type="match status" value="1"/>
</dbReference>
<proteinExistence type="predicted"/>
<accession>A0ABY1QH02</accession>
<keyword evidence="2" id="KW-1185">Reference proteome</keyword>
<name>A0ABY1QH02_9SPHN</name>
<sequence>MDWNDCLCYLRAMDRAQSRRKILKGGIAAGIGLTLPGRVFATEGVSIPGESAAGLAGQFSTGFASLPASPSGQSLYQRRLLEVASRQVARVRNQLWRADLVGIVDFAQPSWKPRLHFANLENGTVRSFLVAHGRGSDPAHSGWLRSFSNVPGSEATSRGAYLTAEWYKGKYGTSIRLLGLDEDNSMALPRAIVMHPAWYVDPTMIEKWGKLGRSEGCFAMSNADFNEALWHLSGGRLLFADRIGEV</sequence>
<evidence type="ECO:0000313" key="2">
    <source>
        <dbReference type="Proteomes" id="UP001157910"/>
    </source>
</evidence>